<dbReference type="EMBL" id="ML977601">
    <property type="protein sequence ID" value="KAF1998743.1"/>
    <property type="molecule type" value="Genomic_DNA"/>
</dbReference>
<keyword evidence="2" id="KW-1185">Reference proteome</keyword>
<sequence>MARSGLSHLGGLSMGRSLLGVVSLDVLLRFIHVTGFKMSTASSLTDRSSDSSRIPPARTYIMGVKIGLKLPPRGGPWESVACSSEGVAVRQSLSRRVASPENWSEREGRREEEEERGWVRGLTDVTRCLPGIRYLGGIINAFRFHQIMIDKVKASDCVCKEELHFLCWPYPWPVGAAWSIQSMHH</sequence>
<reference evidence="1" key="1">
    <citation type="journal article" date="2020" name="Stud. Mycol.">
        <title>101 Dothideomycetes genomes: a test case for predicting lifestyles and emergence of pathogens.</title>
        <authorList>
            <person name="Haridas S."/>
            <person name="Albert R."/>
            <person name="Binder M."/>
            <person name="Bloem J."/>
            <person name="Labutti K."/>
            <person name="Salamov A."/>
            <person name="Andreopoulos B."/>
            <person name="Baker S."/>
            <person name="Barry K."/>
            <person name="Bills G."/>
            <person name="Bluhm B."/>
            <person name="Cannon C."/>
            <person name="Castanera R."/>
            <person name="Culley D."/>
            <person name="Daum C."/>
            <person name="Ezra D."/>
            <person name="Gonzalez J."/>
            <person name="Henrissat B."/>
            <person name="Kuo A."/>
            <person name="Liang C."/>
            <person name="Lipzen A."/>
            <person name="Lutzoni F."/>
            <person name="Magnuson J."/>
            <person name="Mondo S."/>
            <person name="Nolan M."/>
            <person name="Ohm R."/>
            <person name="Pangilinan J."/>
            <person name="Park H.-J."/>
            <person name="Ramirez L."/>
            <person name="Alfaro M."/>
            <person name="Sun H."/>
            <person name="Tritt A."/>
            <person name="Yoshinaga Y."/>
            <person name="Zwiers L.-H."/>
            <person name="Turgeon B."/>
            <person name="Goodwin S."/>
            <person name="Spatafora J."/>
            <person name="Crous P."/>
            <person name="Grigoriev I."/>
        </authorList>
    </citation>
    <scope>NUCLEOTIDE SEQUENCE</scope>
    <source>
        <strain evidence="1">CBS 123094</strain>
    </source>
</reference>
<evidence type="ECO:0000313" key="2">
    <source>
        <dbReference type="Proteomes" id="UP000799779"/>
    </source>
</evidence>
<gene>
    <name evidence="1" type="ORF">P154DRAFT_577607</name>
</gene>
<dbReference type="AlphaFoldDB" id="A0A6A5WA13"/>
<accession>A0A6A5WA13</accession>
<proteinExistence type="predicted"/>
<evidence type="ECO:0000313" key="1">
    <source>
        <dbReference type="EMBL" id="KAF1998743.1"/>
    </source>
</evidence>
<dbReference type="Proteomes" id="UP000799779">
    <property type="component" value="Unassembled WGS sequence"/>
</dbReference>
<name>A0A6A5WA13_9PLEO</name>
<organism evidence="1 2">
    <name type="scientific">Amniculicola lignicola CBS 123094</name>
    <dbReference type="NCBI Taxonomy" id="1392246"/>
    <lineage>
        <taxon>Eukaryota</taxon>
        <taxon>Fungi</taxon>
        <taxon>Dikarya</taxon>
        <taxon>Ascomycota</taxon>
        <taxon>Pezizomycotina</taxon>
        <taxon>Dothideomycetes</taxon>
        <taxon>Pleosporomycetidae</taxon>
        <taxon>Pleosporales</taxon>
        <taxon>Amniculicolaceae</taxon>
        <taxon>Amniculicola</taxon>
    </lineage>
</organism>
<protein>
    <submittedName>
        <fullName evidence="1">Uncharacterized protein</fullName>
    </submittedName>
</protein>